<protein>
    <submittedName>
        <fullName evidence="5">IclR family transcriptional regulator</fullName>
    </submittedName>
</protein>
<dbReference type="Pfam" id="PF09339">
    <property type="entry name" value="HTH_IclR"/>
    <property type="match status" value="1"/>
</dbReference>
<evidence type="ECO:0000313" key="5">
    <source>
        <dbReference type="EMBL" id="RKQ88298.1"/>
    </source>
</evidence>
<dbReference type="Proteomes" id="UP000278962">
    <property type="component" value="Unassembled WGS sequence"/>
</dbReference>
<dbReference type="InterPro" id="IPR036390">
    <property type="entry name" value="WH_DNA-bd_sf"/>
</dbReference>
<dbReference type="Pfam" id="PF01614">
    <property type="entry name" value="IclR_C"/>
    <property type="match status" value="1"/>
</dbReference>
<evidence type="ECO:0000313" key="6">
    <source>
        <dbReference type="Proteomes" id="UP000278962"/>
    </source>
</evidence>
<sequence length="274" mass="30349">MQATRAHRGLSTARAALHVTWLLARAPDGVRADEVAATLGKSVSTAYNLLASLCDEGVAERHAGGVYKLSPAFRETVAEESDRHDLSGVVDDLLARTHKRAYLAVLRDNQLRVVLERGLQGMPKLPGMNPEIADNAHALALGKVVLALGPRDAVDRYARTGLKRFTAHTITEPGALHEELTRVRLNGVATEREEFERDFCCLAAPVLDHDRRFLGAVGISMSRRAFDHEREQLEETLRDVVGFQRSAEIRADLDHGPHAHVTALQGRRFQRRRP</sequence>
<dbReference type="PROSITE" id="PS51078">
    <property type="entry name" value="ICLR_ED"/>
    <property type="match status" value="1"/>
</dbReference>
<evidence type="ECO:0000259" key="4">
    <source>
        <dbReference type="PROSITE" id="PS51078"/>
    </source>
</evidence>
<keyword evidence="1" id="KW-0805">Transcription regulation</keyword>
<dbReference type="InterPro" id="IPR050707">
    <property type="entry name" value="HTH_MetabolicPath_Reg"/>
</dbReference>
<keyword evidence="3" id="KW-0804">Transcription</keyword>
<dbReference type="OrthoDB" id="5242615at2"/>
<keyword evidence="6" id="KW-1185">Reference proteome</keyword>
<gene>
    <name evidence="5" type="ORF">C8N24_6340</name>
</gene>
<dbReference type="SUPFAM" id="SSF55781">
    <property type="entry name" value="GAF domain-like"/>
    <property type="match status" value="1"/>
</dbReference>
<dbReference type="GO" id="GO:0045892">
    <property type="term" value="P:negative regulation of DNA-templated transcription"/>
    <property type="evidence" value="ECO:0007669"/>
    <property type="project" value="TreeGrafter"/>
</dbReference>
<dbReference type="PANTHER" id="PTHR30136">
    <property type="entry name" value="HELIX-TURN-HELIX TRANSCRIPTIONAL REGULATOR, ICLR FAMILY"/>
    <property type="match status" value="1"/>
</dbReference>
<dbReference type="Gene3D" id="3.30.450.40">
    <property type="match status" value="1"/>
</dbReference>
<comment type="caution">
    <text evidence="5">The sequence shown here is derived from an EMBL/GenBank/DDBJ whole genome shotgun (WGS) entry which is preliminary data.</text>
</comment>
<evidence type="ECO:0000256" key="3">
    <source>
        <dbReference type="ARBA" id="ARBA00023163"/>
    </source>
</evidence>
<dbReference type="EMBL" id="RBIL01000002">
    <property type="protein sequence ID" value="RKQ88298.1"/>
    <property type="molecule type" value="Genomic_DNA"/>
</dbReference>
<dbReference type="InterPro" id="IPR005471">
    <property type="entry name" value="Tscrpt_reg_IclR_N"/>
</dbReference>
<evidence type="ECO:0000256" key="2">
    <source>
        <dbReference type="ARBA" id="ARBA00023125"/>
    </source>
</evidence>
<dbReference type="InterPro" id="IPR014757">
    <property type="entry name" value="Tscrpt_reg_IclR_C"/>
</dbReference>
<dbReference type="InterPro" id="IPR029016">
    <property type="entry name" value="GAF-like_dom_sf"/>
</dbReference>
<dbReference type="AlphaFoldDB" id="A0A660L4F8"/>
<accession>A0A660L4F8</accession>
<organism evidence="5 6">
    <name type="scientific">Solirubrobacter pauli</name>
    <dbReference type="NCBI Taxonomy" id="166793"/>
    <lineage>
        <taxon>Bacteria</taxon>
        <taxon>Bacillati</taxon>
        <taxon>Actinomycetota</taxon>
        <taxon>Thermoleophilia</taxon>
        <taxon>Solirubrobacterales</taxon>
        <taxon>Solirubrobacteraceae</taxon>
        <taxon>Solirubrobacter</taxon>
    </lineage>
</organism>
<feature type="domain" description="IclR-ED" evidence="4">
    <location>
        <begin position="65"/>
        <end position="255"/>
    </location>
</feature>
<dbReference type="GO" id="GO:0003700">
    <property type="term" value="F:DNA-binding transcription factor activity"/>
    <property type="evidence" value="ECO:0007669"/>
    <property type="project" value="TreeGrafter"/>
</dbReference>
<dbReference type="RefSeq" id="WP_121257692.1">
    <property type="nucleotide sequence ID" value="NZ_RBIL01000002.1"/>
</dbReference>
<reference evidence="5 6" key="1">
    <citation type="submission" date="2018-10" db="EMBL/GenBank/DDBJ databases">
        <title>Genomic Encyclopedia of Archaeal and Bacterial Type Strains, Phase II (KMG-II): from individual species to whole genera.</title>
        <authorList>
            <person name="Goeker M."/>
        </authorList>
    </citation>
    <scope>NUCLEOTIDE SEQUENCE [LARGE SCALE GENOMIC DNA]</scope>
    <source>
        <strain evidence="5 6">DSM 14954</strain>
    </source>
</reference>
<dbReference type="PANTHER" id="PTHR30136:SF24">
    <property type="entry name" value="HTH-TYPE TRANSCRIPTIONAL REPRESSOR ALLR"/>
    <property type="match status" value="1"/>
</dbReference>
<dbReference type="SUPFAM" id="SSF46785">
    <property type="entry name" value="Winged helix' DNA-binding domain"/>
    <property type="match status" value="1"/>
</dbReference>
<dbReference type="Gene3D" id="1.10.10.10">
    <property type="entry name" value="Winged helix-like DNA-binding domain superfamily/Winged helix DNA-binding domain"/>
    <property type="match status" value="1"/>
</dbReference>
<proteinExistence type="predicted"/>
<dbReference type="InterPro" id="IPR036388">
    <property type="entry name" value="WH-like_DNA-bd_sf"/>
</dbReference>
<keyword evidence="2" id="KW-0238">DNA-binding</keyword>
<name>A0A660L4F8_9ACTN</name>
<dbReference type="GO" id="GO:0003677">
    <property type="term" value="F:DNA binding"/>
    <property type="evidence" value="ECO:0007669"/>
    <property type="project" value="UniProtKB-KW"/>
</dbReference>
<evidence type="ECO:0000256" key="1">
    <source>
        <dbReference type="ARBA" id="ARBA00023015"/>
    </source>
</evidence>